<feature type="region of interest" description="Disordered" evidence="1">
    <location>
        <begin position="66"/>
        <end position="97"/>
    </location>
</feature>
<evidence type="ECO:0000256" key="2">
    <source>
        <dbReference type="SAM" id="Phobius"/>
    </source>
</evidence>
<gene>
    <name evidence="3" type="ORF">ABMA28_001746</name>
</gene>
<dbReference type="Proteomes" id="UP001549921">
    <property type="component" value="Unassembled WGS sequence"/>
</dbReference>
<organism evidence="3 4">
    <name type="scientific">Loxostege sticticalis</name>
    <name type="common">Beet webworm moth</name>
    <dbReference type="NCBI Taxonomy" id="481309"/>
    <lineage>
        <taxon>Eukaryota</taxon>
        <taxon>Metazoa</taxon>
        <taxon>Ecdysozoa</taxon>
        <taxon>Arthropoda</taxon>
        <taxon>Hexapoda</taxon>
        <taxon>Insecta</taxon>
        <taxon>Pterygota</taxon>
        <taxon>Neoptera</taxon>
        <taxon>Endopterygota</taxon>
        <taxon>Lepidoptera</taxon>
        <taxon>Glossata</taxon>
        <taxon>Ditrysia</taxon>
        <taxon>Pyraloidea</taxon>
        <taxon>Crambidae</taxon>
        <taxon>Pyraustinae</taxon>
        <taxon>Loxostege</taxon>
    </lineage>
</organism>
<keyword evidence="2" id="KW-1133">Transmembrane helix</keyword>
<feature type="compositionally biased region" description="Basic and acidic residues" evidence="1">
    <location>
        <begin position="88"/>
        <end position="97"/>
    </location>
</feature>
<keyword evidence="2" id="KW-0472">Membrane</keyword>
<feature type="region of interest" description="Disordered" evidence="1">
    <location>
        <begin position="1"/>
        <end position="20"/>
    </location>
</feature>
<feature type="transmembrane region" description="Helical" evidence="2">
    <location>
        <begin position="44"/>
        <end position="63"/>
    </location>
</feature>
<evidence type="ECO:0000313" key="3">
    <source>
        <dbReference type="EMBL" id="KAL0832306.1"/>
    </source>
</evidence>
<proteinExistence type="predicted"/>
<feature type="compositionally biased region" description="Basic and acidic residues" evidence="1">
    <location>
        <begin position="1"/>
        <end position="12"/>
    </location>
</feature>
<comment type="caution">
    <text evidence="3">The sequence shown here is derived from an EMBL/GenBank/DDBJ whole genome shotgun (WGS) entry which is preliminary data.</text>
</comment>
<evidence type="ECO:0000256" key="1">
    <source>
        <dbReference type="SAM" id="MobiDB-lite"/>
    </source>
</evidence>
<accession>A0ABD0T2S8</accession>
<reference evidence="3 4" key="1">
    <citation type="submission" date="2024-06" db="EMBL/GenBank/DDBJ databases">
        <title>A chromosome-level genome assembly of beet webworm, Loxostege sticticalis.</title>
        <authorList>
            <person name="Zhang Y."/>
        </authorList>
    </citation>
    <scope>NUCLEOTIDE SEQUENCE [LARGE SCALE GENOMIC DNA]</scope>
    <source>
        <strain evidence="3">AQ028</strain>
        <tissue evidence="3">Male pupae</tissue>
    </source>
</reference>
<sequence length="97" mass="10257">MNQVDKCIDKKGSGSTCGWSSSPEVSHLAGGAEALAGSGGVAYLWWWGGACACGAVGALAAWCRRRRRRPRRPPPPPRPPPRALAARLADHPLQDTV</sequence>
<name>A0ABD0T2S8_LOXSC</name>
<protein>
    <submittedName>
        <fullName evidence="3">Uncharacterized protein</fullName>
    </submittedName>
</protein>
<feature type="compositionally biased region" description="Pro residues" evidence="1">
    <location>
        <begin position="73"/>
        <end position="82"/>
    </location>
</feature>
<dbReference type="AlphaFoldDB" id="A0ABD0T2S8"/>
<keyword evidence="2" id="KW-0812">Transmembrane</keyword>
<evidence type="ECO:0000313" key="4">
    <source>
        <dbReference type="Proteomes" id="UP001549921"/>
    </source>
</evidence>
<dbReference type="EMBL" id="JBEDNZ010000011">
    <property type="protein sequence ID" value="KAL0832306.1"/>
    <property type="molecule type" value="Genomic_DNA"/>
</dbReference>